<dbReference type="AlphaFoldDB" id="A0A6C0TZX0"/>
<dbReference type="RefSeq" id="WP_163494545.1">
    <property type="nucleotide sequence ID" value="NZ_CP048711.1"/>
</dbReference>
<reference evidence="2 3" key="1">
    <citation type="submission" date="2020-02" db="EMBL/GenBank/DDBJ databases">
        <title>Genome sequencing for Kineobactrum sp. M2.</title>
        <authorList>
            <person name="Park S.-J."/>
        </authorList>
    </citation>
    <scope>NUCLEOTIDE SEQUENCE [LARGE SCALE GENOMIC DNA]</scope>
    <source>
        <strain evidence="2 3">M2</strain>
    </source>
</reference>
<evidence type="ECO:0000313" key="2">
    <source>
        <dbReference type="EMBL" id="QIB65306.1"/>
    </source>
</evidence>
<sequence length="67" mass="7614">MKKKEGLRHEAASLPQSPNLCPEQQRQPGIVSFDGAIGMSKEKPRKAAVKSLKEKRREKRDRRKSGE</sequence>
<feature type="compositionally biased region" description="Basic residues" evidence="1">
    <location>
        <begin position="43"/>
        <end position="67"/>
    </location>
</feature>
<dbReference type="EMBL" id="CP048711">
    <property type="protein sequence ID" value="QIB65306.1"/>
    <property type="molecule type" value="Genomic_DNA"/>
</dbReference>
<dbReference type="KEGG" id="kim:G3T16_07730"/>
<gene>
    <name evidence="2" type="ORF">G3T16_07730</name>
</gene>
<feature type="compositionally biased region" description="Polar residues" evidence="1">
    <location>
        <begin position="14"/>
        <end position="27"/>
    </location>
</feature>
<organism evidence="2 3">
    <name type="scientific">Kineobactrum salinum</name>
    <dbReference type="NCBI Taxonomy" id="2708301"/>
    <lineage>
        <taxon>Bacteria</taxon>
        <taxon>Pseudomonadati</taxon>
        <taxon>Pseudomonadota</taxon>
        <taxon>Gammaproteobacteria</taxon>
        <taxon>Cellvibrionales</taxon>
        <taxon>Halieaceae</taxon>
        <taxon>Kineobactrum</taxon>
    </lineage>
</organism>
<feature type="region of interest" description="Disordered" evidence="1">
    <location>
        <begin position="1"/>
        <end position="67"/>
    </location>
</feature>
<accession>A0A6C0TZX0</accession>
<evidence type="ECO:0000256" key="1">
    <source>
        <dbReference type="SAM" id="MobiDB-lite"/>
    </source>
</evidence>
<evidence type="ECO:0000313" key="3">
    <source>
        <dbReference type="Proteomes" id="UP000477680"/>
    </source>
</evidence>
<protein>
    <submittedName>
        <fullName evidence="2">Uncharacterized protein</fullName>
    </submittedName>
</protein>
<dbReference type="Proteomes" id="UP000477680">
    <property type="component" value="Chromosome"/>
</dbReference>
<name>A0A6C0TZX0_9GAMM</name>
<proteinExistence type="predicted"/>
<keyword evidence="3" id="KW-1185">Reference proteome</keyword>